<dbReference type="AlphaFoldDB" id="A0ABC9EFA0"/>
<organism evidence="2 3">
    <name type="scientific">Urochloa decumbens</name>
    <dbReference type="NCBI Taxonomy" id="240449"/>
    <lineage>
        <taxon>Eukaryota</taxon>
        <taxon>Viridiplantae</taxon>
        <taxon>Streptophyta</taxon>
        <taxon>Embryophyta</taxon>
        <taxon>Tracheophyta</taxon>
        <taxon>Spermatophyta</taxon>
        <taxon>Magnoliopsida</taxon>
        <taxon>Liliopsida</taxon>
        <taxon>Poales</taxon>
        <taxon>Poaceae</taxon>
        <taxon>PACMAD clade</taxon>
        <taxon>Panicoideae</taxon>
        <taxon>Panicodae</taxon>
        <taxon>Paniceae</taxon>
        <taxon>Melinidinae</taxon>
        <taxon>Urochloa</taxon>
    </lineage>
</organism>
<reference evidence="2 3" key="2">
    <citation type="submission" date="2024-10" db="EMBL/GenBank/DDBJ databases">
        <authorList>
            <person name="Ryan C."/>
        </authorList>
    </citation>
    <scope>NUCLEOTIDE SEQUENCE [LARGE SCALE GENOMIC DNA]</scope>
</reference>
<dbReference type="PANTHER" id="PTHR36071">
    <property type="entry name" value="DNA DOUBLE-STRAND BREAK REPAIR PROTEIN"/>
    <property type="match status" value="1"/>
</dbReference>
<dbReference type="PANTHER" id="PTHR36071:SF1">
    <property type="entry name" value="DNA DOUBLE-STRAND BREAK REPAIR PROTEIN"/>
    <property type="match status" value="1"/>
</dbReference>
<evidence type="ECO:0000313" key="2">
    <source>
        <dbReference type="EMBL" id="CAL5057245.1"/>
    </source>
</evidence>
<feature type="region of interest" description="Disordered" evidence="1">
    <location>
        <begin position="573"/>
        <end position="597"/>
    </location>
</feature>
<dbReference type="Proteomes" id="UP001497457">
    <property type="component" value="Chromosome 4rd"/>
</dbReference>
<evidence type="ECO:0000313" key="3">
    <source>
        <dbReference type="Proteomes" id="UP001497457"/>
    </source>
</evidence>
<feature type="region of interest" description="Disordered" evidence="1">
    <location>
        <begin position="502"/>
        <end position="529"/>
    </location>
</feature>
<gene>
    <name evidence="2" type="ORF">URODEC1_LOCUS95528</name>
</gene>
<feature type="compositionally biased region" description="Polar residues" evidence="1">
    <location>
        <begin position="582"/>
        <end position="596"/>
    </location>
</feature>
<keyword evidence="3" id="KW-1185">Reference proteome</keyword>
<name>A0ABC9EFA0_9POAL</name>
<sequence length="644" mass="72053">MEFTFEDAKELCSLVSRQESLVDKKRRWLESMILKPDGSSSCVKRPKFLDDAYLPESYIRSGEISCEKVIASIKKSLSSESTRYSHHVVQDGLRLFDFQKKENEPFGPEYLGIMQSTISKLTGEALQSVVCIVSHNEFSFGKTRLAMEKIVKSHLPSYLANLDHKDIVCQLFNIFRNPCSYRSGSVKLVTPVSPQLLSAIHHALDGLDEMPMQPLVAMNRKIREKSSTPKFGLITRCSTRGNIIKLVRKRCNKILTEIEEGNYLPKNLAKAMSVVNLYQKHKLKSMDIALSEFFPFTEETISLQNDILNALWSLPKLKHDNLKLLRVMLDQDSKIESTDLKGALRSYLTECLFECDEGSIPDEALRAIAYINRISGHQQVVLTEKEDDVEVDAVLNLSSHLQALTHCCVEECSCGEELISVGNDSCNEDNDFVLSGTNYFNLSSVQQQMQEPCCSCNLGTDVMRECCWSETVGDTHNVSGAEDSGPRSEEILRKSCLRTEDSGGIGHYSGNEAAGSGMEPDAEKSVDVSHLKESRCSDINGICDETSIMAHKLIGQILDKWLLMENNEMDEPSRCHLGRGCQSPQGDDSGPANSAENLEGDIFTDAVERLLPNLPKRFCSSFYFIRLMPKSRSMILIPFICAVA</sequence>
<reference evidence="3" key="1">
    <citation type="submission" date="2024-06" db="EMBL/GenBank/DDBJ databases">
        <authorList>
            <person name="Ryan C."/>
        </authorList>
    </citation>
    <scope>NUCLEOTIDE SEQUENCE [LARGE SCALE GENOMIC DNA]</scope>
</reference>
<accession>A0ABC9EFA0</accession>
<evidence type="ECO:0000256" key="1">
    <source>
        <dbReference type="SAM" id="MobiDB-lite"/>
    </source>
</evidence>
<proteinExistence type="predicted"/>
<protein>
    <submittedName>
        <fullName evidence="2">Uncharacterized protein</fullName>
    </submittedName>
</protein>
<dbReference type="EMBL" id="OZ075114">
    <property type="protein sequence ID" value="CAL5057245.1"/>
    <property type="molecule type" value="Genomic_DNA"/>
</dbReference>